<keyword evidence="5 7" id="KW-0443">Lipid metabolism</keyword>
<keyword evidence="8" id="KW-0812">Transmembrane</keyword>
<evidence type="ECO:0000256" key="2">
    <source>
        <dbReference type="ARBA" id="ARBA00008655"/>
    </source>
</evidence>
<comment type="domain">
    <text evidence="7">The HXXXXD motif is essential for acyltransferase activity and may constitute the binding site for the phosphate moiety of the glycerol-3-phosphate.</text>
</comment>
<dbReference type="InterPro" id="IPR004552">
    <property type="entry name" value="AGP_acyltrans"/>
</dbReference>
<keyword evidence="8" id="KW-1133">Transmembrane helix</keyword>
<comment type="similarity">
    <text evidence="2 7">Belongs to the 1-acyl-sn-glycerol-3-phosphate acyltransferase family.</text>
</comment>
<feature type="transmembrane region" description="Helical" evidence="8">
    <location>
        <begin position="158"/>
        <end position="183"/>
    </location>
</feature>
<evidence type="ECO:0000256" key="4">
    <source>
        <dbReference type="ARBA" id="ARBA00022679"/>
    </source>
</evidence>
<dbReference type="GO" id="GO:0016020">
    <property type="term" value="C:membrane"/>
    <property type="evidence" value="ECO:0007669"/>
    <property type="project" value="InterPro"/>
</dbReference>
<dbReference type="GO" id="GO:0003841">
    <property type="term" value="F:1-acylglycerol-3-phosphate O-acyltransferase activity"/>
    <property type="evidence" value="ECO:0007669"/>
    <property type="project" value="UniProtKB-UniRule"/>
</dbReference>
<accession>A0A176VIR7</accession>
<proteinExistence type="inferred from homology"/>
<dbReference type="Pfam" id="PF01553">
    <property type="entry name" value="Acyltransferase"/>
    <property type="match status" value="1"/>
</dbReference>
<reference evidence="10" key="1">
    <citation type="submission" date="2016-03" db="EMBL/GenBank/DDBJ databases">
        <title>Mechanisms controlling the formation of the plant cell surface in tip-growing cells are functionally conserved among land plants.</title>
        <authorList>
            <person name="Honkanen S."/>
            <person name="Jones V.A."/>
            <person name="Morieri G."/>
            <person name="Champion C."/>
            <person name="Hetherington A.J."/>
            <person name="Kelly S."/>
            <person name="Saint-Marcoux D."/>
            <person name="Proust H."/>
            <person name="Prescott H."/>
            <person name="Dolan L."/>
        </authorList>
    </citation>
    <scope>NUCLEOTIDE SEQUENCE [LARGE SCALE GENOMIC DNA]</scope>
    <source>
        <tissue evidence="10">Whole gametophyte</tissue>
    </source>
</reference>
<dbReference type="SMART" id="SM00563">
    <property type="entry name" value="PlsC"/>
    <property type="match status" value="1"/>
</dbReference>
<comment type="catalytic activity">
    <reaction evidence="7">
        <text>a 1-acyl-sn-glycero-3-phosphate + an acyl-CoA = a 1,2-diacyl-sn-glycero-3-phosphate + CoA</text>
        <dbReference type="Rhea" id="RHEA:19709"/>
        <dbReference type="ChEBI" id="CHEBI:57287"/>
        <dbReference type="ChEBI" id="CHEBI:57970"/>
        <dbReference type="ChEBI" id="CHEBI:58342"/>
        <dbReference type="ChEBI" id="CHEBI:58608"/>
        <dbReference type="EC" id="2.3.1.51"/>
    </reaction>
</comment>
<protein>
    <recommendedName>
        <fullName evidence="7">1-acyl-sn-glycerol-3-phosphate acyltransferase</fullName>
        <ecNumber evidence="7">2.3.1.51</ecNumber>
    </recommendedName>
</protein>
<dbReference type="NCBIfam" id="TIGR00530">
    <property type="entry name" value="AGP_acyltrn"/>
    <property type="match status" value="1"/>
</dbReference>
<evidence type="ECO:0000256" key="5">
    <source>
        <dbReference type="ARBA" id="ARBA00023098"/>
    </source>
</evidence>
<evidence type="ECO:0000313" key="10">
    <source>
        <dbReference type="EMBL" id="OAE20770.1"/>
    </source>
</evidence>
<evidence type="ECO:0000259" key="9">
    <source>
        <dbReference type="SMART" id="SM00563"/>
    </source>
</evidence>
<sequence>MASMMVHALPFSPLAAKSGVISRRSIAPPSCARLTTENQCEKYVRIEGGGNLTVTPIIPSVCVQRPEAQGAGSALCLKQKTPKMSAIQSTQFLSGEGINFLKLGVTRSRYHQRSASQLGVRCQVAGAAVPDESSSRIHDYLPNFTDKSLPLKLRALCFYLWTYVLAVPLFAVMAVLQPFVLLFDKQRRTAHHFVNRIWATLTTSLFYKVEIEGLENLPGPNEAAVYVANHQSFLDIYTLFMLGRSFKFISKTSNFLIPIIGWSMYLTGHVPLRRMDKRSQLECLKKCLDLVKNGVPVLFFPEGTRSSDGKMAAFKKGAFSIASKGKVPVVPISLIGTGRLMPNGLEDTLRPGKVKIVVHPPIRGNNPDELCQKARDVIAETLLKHGMPVHS</sequence>
<dbReference type="InterPro" id="IPR002123">
    <property type="entry name" value="Plipid/glycerol_acylTrfase"/>
</dbReference>
<dbReference type="PANTHER" id="PTHR10434:SF64">
    <property type="entry name" value="1-ACYL-SN-GLYCEROL-3-PHOSPHATE ACYLTRANSFERASE-RELATED"/>
    <property type="match status" value="1"/>
</dbReference>
<keyword evidence="6 7" id="KW-0012">Acyltransferase</keyword>
<comment type="caution">
    <text evidence="10">The sequence shown here is derived from an EMBL/GenBank/DDBJ whole genome shotgun (WGS) entry which is preliminary data.</text>
</comment>
<feature type="domain" description="Phospholipid/glycerol acyltransferase" evidence="9">
    <location>
        <begin position="224"/>
        <end position="337"/>
    </location>
</feature>
<evidence type="ECO:0000256" key="7">
    <source>
        <dbReference type="RuleBase" id="RU361267"/>
    </source>
</evidence>
<name>A0A176VIR7_MARPO</name>
<keyword evidence="7" id="KW-0594">Phospholipid biosynthesis</keyword>
<dbReference type="PANTHER" id="PTHR10434">
    <property type="entry name" value="1-ACYL-SN-GLYCEROL-3-PHOSPHATE ACYLTRANSFERASE"/>
    <property type="match status" value="1"/>
</dbReference>
<organism evidence="10 11">
    <name type="scientific">Marchantia polymorpha subsp. ruderalis</name>
    <dbReference type="NCBI Taxonomy" id="1480154"/>
    <lineage>
        <taxon>Eukaryota</taxon>
        <taxon>Viridiplantae</taxon>
        <taxon>Streptophyta</taxon>
        <taxon>Embryophyta</taxon>
        <taxon>Marchantiophyta</taxon>
        <taxon>Marchantiopsida</taxon>
        <taxon>Marchantiidae</taxon>
        <taxon>Marchantiales</taxon>
        <taxon>Marchantiaceae</taxon>
        <taxon>Marchantia</taxon>
    </lineage>
</organism>
<dbReference type="EC" id="2.3.1.51" evidence="7"/>
<evidence type="ECO:0000313" key="11">
    <source>
        <dbReference type="Proteomes" id="UP000077202"/>
    </source>
</evidence>
<keyword evidence="8" id="KW-0472">Membrane</keyword>
<keyword evidence="4 7" id="KW-0808">Transferase</keyword>
<evidence type="ECO:0000256" key="1">
    <source>
        <dbReference type="ARBA" id="ARBA00005189"/>
    </source>
</evidence>
<dbReference type="Proteomes" id="UP000077202">
    <property type="component" value="Unassembled WGS sequence"/>
</dbReference>
<dbReference type="SUPFAM" id="SSF69593">
    <property type="entry name" value="Glycerol-3-phosphate (1)-acyltransferase"/>
    <property type="match status" value="1"/>
</dbReference>
<keyword evidence="11" id="KW-1185">Reference proteome</keyword>
<gene>
    <name evidence="10" type="ORF">AXG93_203s1040</name>
</gene>
<dbReference type="CDD" id="cd07989">
    <property type="entry name" value="LPLAT_AGPAT-like"/>
    <property type="match status" value="1"/>
</dbReference>
<dbReference type="EMBL" id="LVLJ01003586">
    <property type="protein sequence ID" value="OAE20770.1"/>
    <property type="molecule type" value="Genomic_DNA"/>
</dbReference>
<evidence type="ECO:0000256" key="8">
    <source>
        <dbReference type="SAM" id="Phobius"/>
    </source>
</evidence>
<keyword evidence="3 7" id="KW-0444">Lipid biosynthesis</keyword>
<dbReference type="GO" id="GO:0006654">
    <property type="term" value="P:phosphatidic acid biosynthetic process"/>
    <property type="evidence" value="ECO:0007669"/>
    <property type="project" value="TreeGrafter"/>
</dbReference>
<keyword evidence="7" id="KW-1208">Phospholipid metabolism</keyword>
<evidence type="ECO:0000256" key="6">
    <source>
        <dbReference type="ARBA" id="ARBA00023315"/>
    </source>
</evidence>
<comment type="pathway">
    <text evidence="1">Lipid metabolism.</text>
</comment>
<dbReference type="AlphaFoldDB" id="A0A176VIR7"/>
<evidence type="ECO:0000256" key="3">
    <source>
        <dbReference type="ARBA" id="ARBA00022516"/>
    </source>
</evidence>